<keyword evidence="8 11" id="KW-0472">Membrane</keyword>
<dbReference type="RefSeq" id="WP_256506884.1">
    <property type="nucleotide sequence ID" value="NZ_CP101740.1"/>
</dbReference>
<feature type="transmembrane region" description="Helical" evidence="11">
    <location>
        <begin position="471"/>
        <end position="488"/>
    </location>
</feature>
<dbReference type="Pfam" id="PF01578">
    <property type="entry name" value="Cytochrom_C_asm"/>
    <property type="match status" value="1"/>
</dbReference>
<dbReference type="PANTHER" id="PTHR43653">
    <property type="entry name" value="CYTOCHROME C ASSEMBLY PROTEIN-RELATED"/>
    <property type="match status" value="1"/>
</dbReference>
<evidence type="ECO:0000313" key="14">
    <source>
        <dbReference type="EMBL" id="UUL83040.1"/>
    </source>
</evidence>
<comment type="function">
    <text evidence="9">Required for the biogenesis of c-type cytochromes. Possible subunit of a heme lyase.</text>
</comment>
<feature type="transmembrane region" description="Helical" evidence="11">
    <location>
        <begin position="654"/>
        <end position="675"/>
    </location>
</feature>
<dbReference type="GO" id="GO:0016829">
    <property type="term" value="F:lyase activity"/>
    <property type="evidence" value="ECO:0007669"/>
    <property type="project" value="UniProtKB-KW"/>
</dbReference>
<feature type="transmembrane region" description="Helical" evidence="11">
    <location>
        <begin position="360"/>
        <end position="378"/>
    </location>
</feature>
<keyword evidence="14" id="KW-0456">Lyase</keyword>
<keyword evidence="7 11" id="KW-1133">Transmembrane helix</keyword>
<gene>
    <name evidence="14" type="ORF">NMP03_02050</name>
</gene>
<feature type="region of interest" description="Disordered" evidence="10">
    <location>
        <begin position="40"/>
        <end position="72"/>
    </location>
</feature>
<comment type="similarity">
    <text evidence="2">Belongs to the CcmF/CycK/Ccl1/NrfE/CcsA family.</text>
</comment>
<evidence type="ECO:0000256" key="7">
    <source>
        <dbReference type="ARBA" id="ARBA00022989"/>
    </source>
</evidence>
<feature type="domain" description="Cytochrome c assembly protein" evidence="12">
    <location>
        <begin position="136"/>
        <end position="342"/>
    </location>
</feature>
<accession>A0ABY5LB54</accession>
<feature type="transmembrane region" description="Helical" evidence="11">
    <location>
        <begin position="441"/>
        <end position="459"/>
    </location>
</feature>
<keyword evidence="5 11" id="KW-0812">Transmembrane</keyword>
<dbReference type="Proteomes" id="UP001058533">
    <property type="component" value="Chromosome"/>
</dbReference>
<keyword evidence="3" id="KW-1003">Cell membrane</keyword>
<feature type="transmembrane region" description="Helical" evidence="11">
    <location>
        <begin position="6"/>
        <end position="29"/>
    </location>
</feature>
<dbReference type="EMBL" id="CP101740">
    <property type="protein sequence ID" value="UUL83040.1"/>
    <property type="molecule type" value="Genomic_DNA"/>
</dbReference>
<dbReference type="InterPro" id="IPR003568">
    <property type="entry name" value="Cyt_c_biogenesis_CcmF"/>
</dbReference>
<evidence type="ECO:0000256" key="5">
    <source>
        <dbReference type="ARBA" id="ARBA00022692"/>
    </source>
</evidence>
<feature type="transmembrane region" description="Helical" evidence="11">
    <location>
        <begin position="89"/>
        <end position="109"/>
    </location>
</feature>
<feature type="transmembrane region" description="Helical" evidence="11">
    <location>
        <begin position="256"/>
        <end position="276"/>
    </location>
</feature>
<proteinExistence type="inferred from homology"/>
<sequence>MIAEAGLAALWLAAALALLQLVLAGLGLWMGRGARSTNNVRPELVEGRPSASTGVSLDGSGSPSTSSGQTDGSERAATAAQLIAGVRPVAIVQGLLAALSFVLLILLFIRSDMSVVLVAQNSHSAKPLMYKIAGAWGNHEGSMLLWVTVLAIAGGAIAIIERRLNEATLVATMAAQAAIALGFYAFLLIASNPFARLNPAASEGAGLNPLLQDPGLAFHPPTLYFGYVGLSVAFSFAVGALVMRDVGPAFARAMRPWVLGAWIFLTIGITAGSYWAYYELGWGGWWFWDPVENASLMPWLAATALLHSVTVLATRDGLRSWTIMLAVVAFSMSMIGTFLVRSGILTSVHAFAVDPSRGSFILALLILYIGGALVLFGWRIGSVKQGSTFELVSREGGLIFNNLLLSVILGIVLIGTLYPIVAQAMGTQLSVGPPFFNKTTAPIALLLMLGMAVGPMIRWRRDEGKELIGRMAAPIAVALAGLVAVFVIAPDTAILPLLGLGFAFGLAVASVAPLWKRNLRRTPLFTYGMVVAHLGVAVSVAGMASEAAFTQEKLVAVRVGQVTQVGPYSVVLEGIKPAVGPNWSALEGRLRVQRGDAAPFIMGPQSRFFSAPPTVTSEAAIETVFDGQLYTVLGQPDGEGRWQLRLWWKPFVTLIWLGGMLIGLGGLLSLIGRVVRERRIPNRMAAA</sequence>
<feature type="transmembrane region" description="Helical" evidence="11">
    <location>
        <begin position="321"/>
        <end position="340"/>
    </location>
</feature>
<evidence type="ECO:0000259" key="12">
    <source>
        <dbReference type="Pfam" id="PF01578"/>
    </source>
</evidence>
<dbReference type="PRINTS" id="PR01410">
    <property type="entry name" value="CCBIOGENESIS"/>
</dbReference>
<evidence type="ECO:0000256" key="11">
    <source>
        <dbReference type="SAM" id="Phobius"/>
    </source>
</evidence>
<feature type="transmembrane region" description="Helical" evidence="11">
    <location>
        <begin position="167"/>
        <end position="189"/>
    </location>
</feature>
<keyword evidence="15" id="KW-1185">Reference proteome</keyword>
<feature type="compositionally biased region" description="Low complexity" evidence="10">
    <location>
        <begin position="56"/>
        <end position="71"/>
    </location>
</feature>
<dbReference type="NCBIfam" id="TIGR00353">
    <property type="entry name" value="nrfE"/>
    <property type="match status" value="1"/>
</dbReference>
<feature type="domain" description="Cytochrome c-type biogenesis protein CcmF C-terminal" evidence="13">
    <location>
        <begin position="362"/>
        <end position="673"/>
    </location>
</feature>
<evidence type="ECO:0000256" key="2">
    <source>
        <dbReference type="ARBA" id="ARBA00009186"/>
    </source>
</evidence>
<evidence type="ECO:0000256" key="4">
    <source>
        <dbReference type="ARBA" id="ARBA00022519"/>
    </source>
</evidence>
<feature type="transmembrane region" description="Helical" evidence="11">
    <location>
        <begin position="494"/>
        <end position="512"/>
    </location>
</feature>
<feature type="transmembrane region" description="Helical" evidence="11">
    <location>
        <begin position="224"/>
        <end position="244"/>
    </location>
</feature>
<dbReference type="InterPro" id="IPR003567">
    <property type="entry name" value="Cyt_c_biogenesis"/>
</dbReference>
<name>A0ABY5LB54_9SPHN</name>
<dbReference type="InterPro" id="IPR032523">
    <property type="entry name" value="CcmF_C"/>
</dbReference>
<evidence type="ECO:0000259" key="13">
    <source>
        <dbReference type="Pfam" id="PF16327"/>
    </source>
</evidence>
<dbReference type="NCBIfam" id="NF007691">
    <property type="entry name" value="PRK10369.1"/>
    <property type="match status" value="1"/>
</dbReference>
<feature type="transmembrane region" description="Helical" evidence="11">
    <location>
        <begin position="143"/>
        <end position="160"/>
    </location>
</feature>
<feature type="transmembrane region" description="Helical" evidence="11">
    <location>
        <begin position="524"/>
        <end position="544"/>
    </location>
</feature>
<evidence type="ECO:0000256" key="6">
    <source>
        <dbReference type="ARBA" id="ARBA00022748"/>
    </source>
</evidence>
<evidence type="ECO:0000256" key="3">
    <source>
        <dbReference type="ARBA" id="ARBA00022475"/>
    </source>
</evidence>
<evidence type="ECO:0000256" key="8">
    <source>
        <dbReference type="ARBA" id="ARBA00023136"/>
    </source>
</evidence>
<evidence type="ECO:0000256" key="9">
    <source>
        <dbReference type="ARBA" id="ARBA00037230"/>
    </source>
</evidence>
<feature type="transmembrane region" description="Helical" evidence="11">
    <location>
        <begin position="399"/>
        <end position="421"/>
    </location>
</feature>
<feature type="transmembrane region" description="Helical" evidence="11">
    <location>
        <begin position="296"/>
        <end position="314"/>
    </location>
</feature>
<evidence type="ECO:0000313" key="15">
    <source>
        <dbReference type="Proteomes" id="UP001058533"/>
    </source>
</evidence>
<reference evidence="14" key="1">
    <citation type="submission" date="2022-07" db="EMBL/GenBank/DDBJ databases">
        <title>Sphingomonas sp. nov., a novel bacterium isolated from the north slope of the Mount Everest.</title>
        <authorList>
            <person name="Cui X."/>
            <person name="Liu Y."/>
        </authorList>
    </citation>
    <scope>NUCLEOTIDE SEQUENCE</scope>
    <source>
        <strain evidence="14">S5-59</strain>
    </source>
</reference>
<comment type="subcellular location">
    <subcellularLocation>
        <location evidence="1">Cell inner membrane</location>
        <topology evidence="1">Multi-pass membrane protein</topology>
    </subcellularLocation>
</comment>
<protein>
    <submittedName>
        <fullName evidence="14">Heme lyase CcmF/NrfE family subunit</fullName>
    </submittedName>
</protein>
<evidence type="ECO:0000256" key="1">
    <source>
        <dbReference type="ARBA" id="ARBA00004429"/>
    </source>
</evidence>
<keyword evidence="4" id="KW-0997">Cell inner membrane</keyword>
<keyword evidence="6" id="KW-0201">Cytochrome c-type biogenesis</keyword>
<organism evidence="14 15">
    <name type="scientific">Sphingomonas qomolangmaensis</name>
    <dbReference type="NCBI Taxonomy" id="2918765"/>
    <lineage>
        <taxon>Bacteria</taxon>
        <taxon>Pseudomonadati</taxon>
        <taxon>Pseudomonadota</taxon>
        <taxon>Alphaproteobacteria</taxon>
        <taxon>Sphingomonadales</taxon>
        <taxon>Sphingomonadaceae</taxon>
        <taxon>Sphingomonas</taxon>
    </lineage>
</organism>
<dbReference type="InterPro" id="IPR002541">
    <property type="entry name" value="Cyt_c_assembly"/>
</dbReference>
<evidence type="ECO:0000256" key="10">
    <source>
        <dbReference type="SAM" id="MobiDB-lite"/>
    </source>
</evidence>
<dbReference type="PANTHER" id="PTHR43653:SF1">
    <property type="entry name" value="CYTOCHROME C-TYPE BIOGENESIS PROTEIN CCMF"/>
    <property type="match status" value="1"/>
</dbReference>
<dbReference type="Pfam" id="PF16327">
    <property type="entry name" value="CcmF_C"/>
    <property type="match status" value="1"/>
</dbReference>